<dbReference type="PANTHER" id="PTHR45987">
    <property type="entry name" value="39S RIBOSOMAL PROTEIN L12"/>
    <property type="match status" value="1"/>
</dbReference>
<dbReference type="PANTHER" id="PTHR45987:SF11">
    <property type="entry name" value="OS07G0626100 PROTEIN"/>
    <property type="match status" value="1"/>
</dbReference>
<dbReference type="InterPro" id="IPR026960">
    <property type="entry name" value="RVT-Znf"/>
</dbReference>
<evidence type="ECO:0000256" key="1">
    <source>
        <dbReference type="ARBA" id="ARBA00007197"/>
    </source>
</evidence>
<organism evidence="6">
    <name type="scientific">Fagus sylvatica</name>
    <name type="common">Beechnut</name>
    <dbReference type="NCBI Taxonomy" id="28930"/>
    <lineage>
        <taxon>Eukaryota</taxon>
        <taxon>Viridiplantae</taxon>
        <taxon>Streptophyta</taxon>
        <taxon>Embryophyta</taxon>
        <taxon>Tracheophyta</taxon>
        <taxon>Spermatophyta</taxon>
        <taxon>Magnoliopsida</taxon>
        <taxon>eudicotyledons</taxon>
        <taxon>Gunneridae</taxon>
        <taxon>Pentapetalae</taxon>
        <taxon>rosids</taxon>
        <taxon>fabids</taxon>
        <taxon>Fagales</taxon>
        <taxon>Fagaceae</taxon>
        <taxon>Fagus</taxon>
    </lineage>
</organism>
<gene>
    <name evidence="6" type="ORF">FSB_LOCUS20659</name>
</gene>
<evidence type="ECO:0000313" key="6">
    <source>
        <dbReference type="EMBL" id="SPC92777.1"/>
    </source>
</evidence>
<evidence type="ECO:0000259" key="4">
    <source>
        <dbReference type="Pfam" id="PF00542"/>
    </source>
</evidence>
<dbReference type="AlphaFoldDB" id="A0A2N9FPY0"/>
<dbReference type="CDD" id="cd00387">
    <property type="entry name" value="Ribosomal_L7_L12"/>
    <property type="match status" value="1"/>
</dbReference>
<dbReference type="Pfam" id="PF13966">
    <property type="entry name" value="zf-RVT"/>
    <property type="match status" value="1"/>
</dbReference>
<dbReference type="InterPro" id="IPR013823">
    <property type="entry name" value="Ribosomal_bL12_C"/>
</dbReference>
<accession>A0A2N9FPY0</accession>
<reference evidence="6" key="1">
    <citation type="submission" date="2018-02" db="EMBL/GenBank/DDBJ databases">
        <authorList>
            <person name="Cohen D.B."/>
            <person name="Kent A.D."/>
        </authorList>
    </citation>
    <scope>NUCLEOTIDE SEQUENCE</scope>
</reference>
<dbReference type="GO" id="GO:0005840">
    <property type="term" value="C:ribosome"/>
    <property type="evidence" value="ECO:0007669"/>
    <property type="project" value="UniProtKB-KW"/>
</dbReference>
<proteinExistence type="inferred from homology"/>
<dbReference type="InterPro" id="IPR014719">
    <property type="entry name" value="Ribosomal_bL12_C/ClpS-like"/>
</dbReference>
<evidence type="ECO:0000256" key="3">
    <source>
        <dbReference type="ARBA" id="ARBA00023274"/>
    </source>
</evidence>
<comment type="similarity">
    <text evidence="1">Belongs to the bacterial ribosomal protein bL12 family.</text>
</comment>
<keyword evidence="2" id="KW-0689">Ribosomal protein</keyword>
<evidence type="ECO:0000256" key="2">
    <source>
        <dbReference type="ARBA" id="ARBA00022980"/>
    </source>
</evidence>
<dbReference type="GO" id="GO:0003735">
    <property type="term" value="F:structural constituent of ribosome"/>
    <property type="evidence" value="ECO:0007669"/>
    <property type="project" value="InterPro"/>
</dbReference>
<feature type="domain" description="Large ribosomal subunit protein bL12 C-terminal" evidence="4">
    <location>
        <begin position="102"/>
        <end position="168"/>
    </location>
</feature>
<dbReference type="EMBL" id="OIVN01001335">
    <property type="protein sequence ID" value="SPC92777.1"/>
    <property type="molecule type" value="Genomic_DNA"/>
</dbReference>
<keyword evidence="3" id="KW-0687">Ribonucleoprotein</keyword>
<sequence length="328" mass="37047">MSSITTKIPTKSLTRLFTLTRRPLSRTLNTATETRTQKLERIADELRDLNKIERYDYSVLWRYKMGLNKYGPAVSGPGGLGQSASSGSASGEEAKAAEKIAFDIKLEKYDTAAKIKIIKEVRTFTDLGLKEAKDLVEKVPVVLKKGLTKEEAEPILAKLKELGATVHLENQSSPSVAFFVWTAALGRILTTDNLRRRMVIIQDWCCMCKESGESISYLLLHCSAAKEIWSFIFSIFGIQWVMPGGVLDLLACWQACCSNARIRKLWDMIPHCIFWCIWWERNSRSFEASERNLLEIKGMVIHTLIDWSNAAGVLTSYSVLDFLDYCIA</sequence>
<evidence type="ECO:0000259" key="5">
    <source>
        <dbReference type="Pfam" id="PF13966"/>
    </source>
</evidence>
<dbReference type="GO" id="GO:0006412">
    <property type="term" value="P:translation"/>
    <property type="evidence" value="ECO:0007669"/>
    <property type="project" value="InterPro"/>
</dbReference>
<dbReference type="Pfam" id="PF00542">
    <property type="entry name" value="Ribosomal_L12"/>
    <property type="match status" value="1"/>
</dbReference>
<dbReference type="GO" id="GO:0003729">
    <property type="term" value="F:mRNA binding"/>
    <property type="evidence" value="ECO:0007669"/>
    <property type="project" value="TreeGrafter"/>
</dbReference>
<evidence type="ECO:0008006" key="7">
    <source>
        <dbReference type="Google" id="ProtNLM"/>
    </source>
</evidence>
<name>A0A2N9FPY0_FAGSY</name>
<dbReference type="Gene3D" id="3.30.1390.10">
    <property type="match status" value="1"/>
</dbReference>
<feature type="domain" description="Reverse transcriptase zinc-binding" evidence="5">
    <location>
        <begin position="169"/>
        <end position="229"/>
    </location>
</feature>
<dbReference type="SUPFAM" id="SSF54736">
    <property type="entry name" value="ClpS-like"/>
    <property type="match status" value="1"/>
</dbReference>
<dbReference type="GO" id="GO:1990904">
    <property type="term" value="C:ribonucleoprotein complex"/>
    <property type="evidence" value="ECO:0007669"/>
    <property type="project" value="UniProtKB-KW"/>
</dbReference>
<dbReference type="InterPro" id="IPR000206">
    <property type="entry name" value="Ribosomal_bL12"/>
</dbReference>
<dbReference type="HAMAP" id="MF_00368">
    <property type="entry name" value="Ribosomal_bL12"/>
    <property type="match status" value="1"/>
</dbReference>
<dbReference type="FunFam" id="3.30.1390.10:FF:000001">
    <property type="entry name" value="50S ribosomal protein L7/L12"/>
    <property type="match status" value="1"/>
</dbReference>
<protein>
    <recommendedName>
        <fullName evidence="7">Ribosomal protein L7/L12 C-terminal domain-containing protein</fullName>
    </recommendedName>
</protein>